<dbReference type="SUPFAM" id="SSF54277">
    <property type="entry name" value="CAD &amp; PB1 domains"/>
    <property type="match status" value="1"/>
</dbReference>
<feature type="domain" description="PB1" evidence="7">
    <location>
        <begin position="20"/>
        <end position="95"/>
    </location>
</feature>
<dbReference type="Gene3D" id="3.30.60.90">
    <property type="match status" value="3"/>
</dbReference>
<feature type="region of interest" description="Disordered" evidence="5">
    <location>
        <begin position="270"/>
        <end position="329"/>
    </location>
</feature>
<evidence type="ECO:0000256" key="2">
    <source>
        <dbReference type="ARBA" id="ARBA00022771"/>
    </source>
</evidence>
<dbReference type="Gene3D" id="3.10.20.90">
    <property type="entry name" value="Phosphatidylinositol 3-kinase Catalytic Subunit, Chain A, domain 1"/>
    <property type="match status" value="1"/>
</dbReference>
<keyword evidence="1" id="KW-0479">Metal-binding</keyword>
<dbReference type="InterPro" id="IPR053793">
    <property type="entry name" value="PB1-like"/>
</dbReference>
<feature type="compositionally biased region" description="Pro residues" evidence="5">
    <location>
        <begin position="403"/>
        <end position="415"/>
    </location>
</feature>
<reference evidence="8 9" key="1">
    <citation type="submission" date="2019-02" db="EMBL/GenBank/DDBJ databases">
        <title>Genome sequencing of the rare red list fungi Antrodiella citrinella (Flaviporus citrinellus).</title>
        <authorList>
            <person name="Buettner E."/>
            <person name="Kellner H."/>
        </authorList>
    </citation>
    <scope>NUCLEOTIDE SEQUENCE [LARGE SCALE GENOMIC DNA]</scope>
    <source>
        <strain evidence="8 9">DSM 108506</strain>
    </source>
</reference>
<protein>
    <recommendedName>
        <fullName evidence="10">ZZ-type domain-containing protein</fullName>
    </recommendedName>
</protein>
<sequence length="827" mass="90373">MSSIYAPSESSWTETRLDRQLVVKCNYDGASKKITFTSSRACTYVILKQRVEQCFQLQTRPHYIQYTDDDGETTDITSDGDLSTAIRYFSSSMDDPPMSSAASFLSGRGLGRQKITMKVKIVVDYDGPALSDAGSIISVDEFSERNGSESSISFGGSMRMGEVDDDSITRLKMQESMEGGSPSSSFISSHQAWLRDQKGRAVKSVLGNLPEPSESDQLSVGVPDDARSSMSGDLELQKGGHGKFYYAYHGGSISLAHSSADSGYDDGSSMVYDTGGSSDSSRNNRVPVNHPTGPRPASSTSSQPPRASSSAGSHHHYNHRSHSEPILPQSDLPQELLPFITNHTIPPTNPTDCSRCGVFLETIRYVCSTCGEKQPRSQIQEQTAPGKGKGKDLSSETVNNPFTYPPPRRPLPSPGTSPSVSAWTLVADENPFHDAHALKFDTFGKPLPALPSTLPKSPSSPYLSIPNSPNSSGTNDSTSAGYELCASCIEDVGVDHSLHFSSASGSPQSYYPPSPQEASEWRRSAPKNKGQLRHAFLEKQWGARGWQDVEQDNVKSPKCSACSTMIVSKRYKCFSCGDYSLCRACYSQVHEIHPHHPFLLVPEKPIRMRSEPALDIPTIVTDNMGEASMVHAGVNCAHCLLEIVGARFHCAECTSVDICSNCDSAGLPGNLDSADGGHNSSHIMIKCANCEPRSYAVHDPTHIFFKLPRPVDTLIERDAPFVPPLYKIPAGPTGNVNSQDPKAYLQTLTHKFAVCDRCMSHITGEWFRCVYCPKDLCFHCEAVDTHNNNHFFMVLKSQIDMDPFRAFAQLGSSEDSPPVVTFPVYHR</sequence>
<feature type="compositionally biased region" description="Polar residues" evidence="5">
    <location>
        <begin position="467"/>
        <end position="476"/>
    </location>
</feature>
<dbReference type="GO" id="GO:0008270">
    <property type="term" value="F:zinc ion binding"/>
    <property type="evidence" value="ECO:0007669"/>
    <property type="project" value="UniProtKB-KW"/>
</dbReference>
<feature type="compositionally biased region" description="Polar residues" evidence="5">
    <location>
        <begin position="275"/>
        <end position="286"/>
    </location>
</feature>
<feature type="region of interest" description="Disordered" evidence="5">
    <location>
        <begin position="371"/>
        <end position="419"/>
    </location>
</feature>
<dbReference type="OrthoDB" id="661148at2759"/>
<dbReference type="Pfam" id="PF00564">
    <property type="entry name" value="PB1"/>
    <property type="match status" value="1"/>
</dbReference>
<dbReference type="PROSITE" id="PS50135">
    <property type="entry name" value="ZF_ZZ_2"/>
    <property type="match status" value="2"/>
</dbReference>
<keyword evidence="9" id="KW-1185">Reference proteome</keyword>
<feature type="domain" description="ZZ-type" evidence="6">
    <location>
        <begin position="631"/>
        <end position="692"/>
    </location>
</feature>
<evidence type="ECO:0000313" key="9">
    <source>
        <dbReference type="Proteomes" id="UP000308730"/>
    </source>
</evidence>
<dbReference type="EMBL" id="SGPM01000094">
    <property type="protein sequence ID" value="THH30104.1"/>
    <property type="molecule type" value="Genomic_DNA"/>
</dbReference>
<dbReference type="InterPro" id="IPR000270">
    <property type="entry name" value="PB1_dom"/>
</dbReference>
<dbReference type="PANTHER" id="PTHR20930">
    <property type="entry name" value="OVARIAN CARCINOMA ANTIGEN CA125-RELATED"/>
    <property type="match status" value="1"/>
</dbReference>
<accession>A0A4S4MUV6</accession>
<dbReference type="AlphaFoldDB" id="A0A4S4MUV6"/>
<evidence type="ECO:0000256" key="5">
    <source>
        <dbReference type="SAM" id="MobiDB-lite"/>
    </source>
</evidence>
<dbReference type="PROSITE" id="PS01357">
    <property type="entry name" value="ZF_ZZ_1"/>
    <property type="match status" value="2"/>
</dbReference>
<feature type="region of interest" description="Disordered" evidence="5">
    <location>
        <begin position="206"/>
        <end position="235"/>
    </location>
</feature>
<evidence type="ECO:0000256" key="3">
    <source>
        <dbReference type="ARBA" id="ARBA00022833"/>
    </source>
</evidence>
<organism evidence="8 9">
    <name type="scientific">Antrodiella citrinella</name>
    <dbReference type="NCBI Taxonomy" id="2447956"/>
    <lineage>
        <taxon>Eukaryota</taxon>
        <taxon>Fungi</taxon>
        <taxon>Dikarya</taxon>
        <taxon>Basidiomycota</taxon>
        <taxon>Agaricomycotina</taxon>
        <taxon>Agaricomycetes</taxon>
        <taxon>Polyporales</taxon>
        <taxon>Steccherinaceae</taxon>
        <taxon>Antrodiella</taxon>
    </lineage>
</organism>
<evidence type="ECO:0000259" key="7">
    <source>
        <dbReference type="PROSITE" id="PS51745"/>
    </source>
</evidence>
<dbReference type="PANTHER" id="PTHR20930:SF0">
    <property type="entry name" value="PROTEIN ILRUN"/>
    <property type="match status" value="1"/>
</dbReference>
<dbReference type="SMART" id="SM00291">
    <property type="entry name" value="ZnF_ZZ"/>
    <property type="match status" value="3"/>
</dbReference>
<feature type="region of interest" description="Disordered" evidence="5">
    <location>
        <begin position="504"/>
        <end position="525"/>
    </location>
</feature>
<feature type="domain" description="ZZ-type" evidence="6">
    <location>
        <begin position="554"/>
        <end position="606"/>
    </location>
</feature>
<feature type="region of interest" description="Disordered" evidence="5">
    <location>
        <begin position="451"/>
        <end position="476"/>
    </location>
</feature>
<gene>
    <name evidence="8" type="ORF">EUX98_g4071</name>
</gene>
<evidence type="ECO:0000256" key="4">
    <source>
        <dbReference type="PROSITE-ProRule" id="PRU00228"/>
    </source>
</evidence>
<dbReference type="Pfam" id="PF00569">
    <property type="entry name" value="ZZ"/>
    <property type="match status" value="2"/>
</dbReference>
<feature type="compositionally biased region" description="Low complexity" evidence="5">
    <location>
        <begin position="295"/>
        <end position="312"/>
    </location>
</feature>
<dbReference type="InterPro" id="IPR000433">
    <property type="entry name" value="Znf_ZZ"/>
</dbReference>
<evidence type="ECO:0008006" key="10">
    <source>
        <dbReference type="Google" id="ProtNLM"/>
    </source>
</evidence>
<keyword evidence="2 4" id="KW-0863">Zinc-finger</keyword>
<name>A0A4S4MUV6_9APHY</name>
<dbReference type="CDD" id="cd02249">
    <property type="entry name" value="ZZ"/>
    <property type="match status" value="1"/>
</dbReference>
<dbReference type="PROSITE" id="PS51745">
    <property type="entry name" value="PB1"/>
    <property type="match status" value="1"/>
</dbReference>
<dbReference type="Proteomes" id="UP000308730">
    <property type="component" value="Unassembled WGS sequence"/>
</dbReference>
<keyword evidence="3" id="KW-0862">Zinc</keyword>
<evidence type="ECO:0000256" key="1">
    <source>
        <dbReference type="ARBA" id="ARBA00022723"/>
    </source>
</evidence>
<evidence type="ECO:0000313" key="8">
    <source>
        <dbReference type="EMBL" id="THH30104.1"/>
    </source>
</evidence>
<proteinExistence type="predicted"/>
<evidence type="ECO:0000259" key="6">
    <source>
        <dbReference type="PROSITE" id="PS50135"/>
    </source>
</evidence>
<dbReference type="InterPro" id="IPR043145">
    <property type="entry name" value="Znf_ZZ_sf"/>
</dbReference>
<feature type="compositionally biased region" description="Low complexity" evidence="5">
    <location>
        <begin position="451"/>
        <end position="466"/>
    </location>
</feature>
<dbReference type="SUPFAM" id="SSF57850">
    <property type="entry name" value="RING/U-box"/>
    <property type="match status" value="3"/>
</dbReference>
<comment type="caution">
    <text evidence="8">The sequence shown here is derived from an EMBL/GenBank/DDBJ whole genome shotgun (WGS) entry which is preliminary data.</text>
</comment>